<gene>
    <name evidence="8" type="ORF">CDG60_01465</name>
</gene>
<evidence type="ECO:0000313" key="9">
    <source>
        <dbReference type="Proteomes" id="UP000263753"/>
    </source>
</evidence>
<evidence type="ECO:0000313" key="8">
    <source>
        <dbReference type="EMBL" id="AXY55392.1"/>
    </source>
</evidence>
<accession>A0A3B7LRI5</accession>
<dbReference type="EMBL" id="CP032134">
    <property type="protein sequence ID" value="AXY55392.1"/>
    <property type="molecule type" value="Genomic_DNA"/>
</dbReference>
<evidence type="ECO:0000259" key="7">
    <source>
        <dbReference type="Pfam" id="PF00892"/>
    </source>
</evidence>
<name>A0A3B7LRI5_9GAMM</name>
<feature type="transmembrane region" description="Helical" evidence="6">
    <location>
        <begin position="5"/>
        <end position="27"/>
    </location>
</feature>
<feature type="transmembrane region" description="Helical" evidence="6">
    <location>
        <begin position="148"/>
        <end position="169"/>
    </location>
</feature>
<dbReference type="PANTHER" id="PTHR32322">
    <property type="entry name" value="INNER MEMBRANE TRANSPORTER"/>
    <property type="match status" value="1"/>
</dbReference>
<dbReference type="RefSeq" id="WP_087513002.1">
    <property type="nucleotide sequence ID" value="NZ_CP032134.1"/>
</dbReference>
<dbReference type="PANTHER" id="PTHR32322:SF2">
    <property type="entry name" value="EAMA DOMAIN-CONTAINING PROTEIN"/>
    <property type="match status" value="1"/>
</dbReference>
<feature type="domain" description="EamA" evidence="7">
    <location>
        <begin position="168"/>
        <end position="284"/>
    </location>
</feature>
<feature type="transmembrane region" description="Helical" evidence="6">
    <location>
        <begin position="267"/>
        <end position="285"/>
    </location>
</feature>
<feature type="transmembrane region" description="Helical" evidence="6">
    <location>
        <begin position="93"/>
        <end position="110"/>
    </location>
</feature>
<keyword evidence="4 6" id="KW-1133">Transmembrane helix</keyword>
<dbReference type="SUPFAM" id="SSF103481">
    <property type="entry name" value="Multidrug resistance efflux transporter EmrE"/>
    <property type="match status" value="2"/>
</dbReference>
<feature type="transmembrane region" description="Helical" evidence="6">
    <location>
        <begin position="181"/>
        <end position="200"/>
    </location>
</feature>
<organism evidence="8 9">
    <name type="scientific">Acinetobacter chinensis</name>
    <dbReference type="NCBI Taxonomy" id="2004650"/>
    <lineage>
        <taxon>Bacteria</taxon>
        <taxon>Pseudomonadati</taxon>
        <taxon>Pseudomonadota</taxon>
        <taxon>Gammaproteobacteria</taxon>
        <taxon>Moraxellales</taxon>
        <taxon>Moraxellaceae</taxon>
        <taxon>Acinetobacter</taxon>
    </lineage>
</organism>
<dbReference type="InterPro" id="IPR050638">
    <property type="entry name" value="AA-Vitamin_Transporters"/>
</dbReference>
<feature type="transmembrane region" description="Helical" evidence="6">
    <location>
        <begin position="212"/>
        <end position="236"/>
    </location>
</feature>
<keyword evidence="5 6" id="KW-0472">Membrane</keyword>
<feature type="transmembrane region" description="Helical" evidence="6">
    <location>
        <begin position="117"/>
        <end position="136"/>
    </location>
</feature>
<evidence type="ECO:0000256" key="2">
    <source>
        <dbReference type="ARBA" id="ARBA00007362"/>
    </source>
</evidence>
<feature type="transmembrane region" description="Helical" evidence="6">
    <location>
        <begin position="63"/>
        <end position="87"/>
    </location>
</feature>
<protein>
    <submittedName>
        <fullName evidence="8">DMT family transporter</fullName>
    </submittedName>
</protein>
<sequence length="299" mass="32794">MNTGLYLLVVLIWGTTWIAITAQHGQFSPVVGVFWRFAIAAVLLMSFLCLTGRLRRLSSTDHLYCFLQGLCVFGFNFICFYSAVAYINSGLESVIFSMAVLFNAINNRIFFKQKVSIYFVPAAVCGLVGIVAIFWHDLITTRLQWHTLLGIALCMLGTYGFSLGNMISIRHQKQQLDVASTNAYGMLYGAGFMGIIAALMGQEFLPEVSVQALVALGYLAVFGSIIGFAAYFVLIGRIGAGKAAYSTLLFPLVALSISTVWENYQWHAGAVVGVACILLGNYILFKQPKWVVALAGRRS</sequence>
<reference evidence="9" key="1">
    <citation type="submission" date="2018-09" db="EMBL/GenBank/DDBJ databases">
        <title>The complete genome of Acinetobacter sp. strain WCHAc010005.</title>
        <authorList>
            <person name="Hu Y."/>
            <person name="Long H."/>
            <person name="Feng Y."/>
            <person name="Zong Z."/>
        </authorList>
    </citation>
    <scope>NUCLEOTIDE SEQUENCE [LARGE SCALE GENOMIC DNA]</scope>
    <source>
        <strain evidence="9">WCHAc010005</strain>
    </source>
</reference>
<feature type="transmembrane region" description="Helical" evidence="6">
    <location>
        <begin position="243"/>
        <end position="261"/>
    </location>
</feature>
<evidence type="ECO:0000256" key="1">
    <source>
        <dbReference type="ARBA" id="ARBA00004141"/>
    </source>
</evidence>
<dbReference type="InterPro" id="IPR000620">
    <property type="entry name" value="EamA_dom"/>
</dbReference>
<dbReference type="Proteomes" id="UP000263753">
    <property type="component" value="Chromosome"/>
</dbReference>
<dbReference type="InterPro" id="IPR037185">
    <property type="entry name" value="EmrE-like"/>
</dbReference>
<feature type="domain" description="EamA" evidence="7">
    <location>
        <begin position="6"/>
        <end position="134"/>
    </location>
</feature>
<evidence type="ECO:0000256" key="3">
    <source>
        <dbReference type="ARBA" id="ARBA00022692"/>
    </source>
</evidence>
<dbReference type="KEGG" id="achi:CDG60_01465"/>
<dbReference type="GO" id="GO:0016020">
    <property type="term" value="C:membrane"/>
    <property type="evidence" value="ECO:0007669"/>
    <property type="project" value="UniProtKB-SubCell"/>
</dbReference>
<keyword evidence="3 6" id="KW-0812">Transmembrane</keyword>
<dbReference type="AlphaFoldDB" id="A0A3B7LRI5"/>
<evidence type="ECO:0000256" key="6">
    <source>
        <dbReference type="SAM" id="Phobius"/>
    </source>
</evidence>
<evidence type="ECO:0000256" key="5">
    <source>
        <dbReference type="ARBA" id="ARBA00023136"/>
    </source>
</evidence>
<comment type="subcellular location">
    <subcellularLocation>
        <location evidence="1">Membrane</location>
        <topology evidence="1">Multi-pass membrane protein</topology>
    </subcellularLocation>
</comment>
<evidence type="ECO:0000256" key="4">
    <source>
        <dbReference type="ARBA" id="ARBA00022989"/>
    </source>
</evidence>
<proteinExistence type="inferred from homology"/>
<comment type="similarity">
    <text evidence="2">Belongs to the EamA transporter family.</text>
</comment>
<feature type="transmembrane region" description="Helical" evidence="6">
    <location>
        <begin position="33"/>
        <end position="51"/>
    </location>
</feature>
<dbReference type="Pfam" id="PF00892">
    <property type="entry name" value="EamA"/>
    <property type="match status" value="2"/>
</dbReference>